<dbReference type="EMBL" id="JAYWIO010000005">
    <property type="protein sequence ID" value="KAK7262026.1"/>
    <property type="molecule type" value="Genomic_DNA"/>
</dbReference>
<organism evidence="1 2">
    <name type="scientific">Crotalaria pallida</name>
    <name type="common">Smooth rattlebox</name>
    <name type="synonym">Crotalaria striata</name>
    <dbReference type="NCBI Taxonomy" id="3830"/>
    <lineage>
        <taxon>Eukaryota</taxon>
        <taxon>Viridiplantae</taxon>
        <taxon>Streptophyta</taxon>
        <taxon>Embryophyta</taxon>
        <taxon>Tracheophyta</taxon>
        <taxon>Spermatophyta</taxon>
        <taxon>Magnoliopsida</taxon>
        <taxon>eudicotyledons</taxon>
        <taxon>Gunneridae</taxon>
        <taxon>Pentapetalae</taxon>
        <taxon>rosids</taxon>
        <taxon>fabids</taxon>
        <taxon>Fabales</taxon>
        <taxon>Fabaceae</taxon>
        <taxon>Papilionoideae</taxon>
        <taxon>50 kb inversion clade</taxon>
        <taxon>genistoids sensu lato</taxon>
        <taxon>core genistoids</taxon>
        <taxon>Crotalarieae</taxon>
        <taxon>Crotalaria</taxon>
    </lineage>
</organism>
<evidence type="ECO:0000313" key="1">
    <source>
        <dbReference type="EMBL" id="KAK7262026.1"/>
    </source>
</evidence>
<accession>A0AAN9ERI8</accession>
<reference evidence="1 2" key="1">
    <citation type="submission" date="2024-01" db="EMBL/GenBank/DDBJ databases">
        <title>The genomes of 5 underutilized Papilionoideae crops provide insights into root nodulation and disease resistanc.</title>
        <authorList>
            <person name="Yuan L."/>
        </authorList>
    </citation>
    <scope>NUCLEOTIDE SEQUENCE [LARGE SCALE GENOMIC DNA]</scope>
    <source>
        <strain evidence="1">ZHUSHIDOU_FW_LH</strain>
        <tissue evidence="1">Leaf</tissue>
    </source>
</reference>
<sequence>MDILHKMIFPVRRVLLALSARLKSHRKNGAGLLKLEGDVQTCGYEDVQVMWEMLQRSENEVMDNSNNHHHKRKQLPFWRVFVWSSNNHSEPSSESAANHP</sequence>
<proteinExistence type="predicted"/>
<dbReference type="AlphaFoldDB" id="A0AAN9ERI8"/>
<gene>
    <name evidence="1" type="ORF">RIF29_28354</name>
</gene>
<keyword evidence="2" id="KW-1185">Reference proteome</keyword>
<evidence type="ECO:0000313" key="2">
    <source>
        <dbReference type="Proteomes" id="UP001372338"/>
    </source>
</evidence>
<dbReference type="PANTHER" id="PTHR33181">
    <property type="entry name" value="OS01G0778500 PROTEIN"/>
    <property type="match status" value="1"/>
</dbReference>
<name>A0AAN9ERI8_CROPI</name>
<dbReference type="Proteomes" id="UP001372338">
    <property type="component" value="Unassembled WGS sequence"/>
</dbReference>
<dbReference type="PANTHER" id="PTHR33181:SF19">
    <property type="entry name" value="OS04G0658200 PROTEIN"/>
    <property type="match status" value="1"/>
</dbReference>
<protein>
    <submittedName>
        <fullName evidence="1">Uncharacterized protein</fullName>
    </submittedName>
</protein>
<comment type="caution">
    <text evidence="1">The sequence shown here is derived from an EMBL/GenBank/DDBJ whole genome shotgun (WGS) entry which is preliminary data.</text>
</comment>